<keyword evidence="2" id="KW-0812">Transmembrane</keyword>
<evidence type="ECO:0000313" key="3">
    <source>
        <dbReference type="EMBL" id="ADK99913.1"/>
    </source>
</evidence>
<dbReference type="OrthoDB" id="7573375at2"/>
<feature type="transmembrane region" description="Helical" evidence="2">
    <location>
        <begin position="47"/>
        <end position="68"/>
    </location>
</feature>
<keyword evidence="2" id="KW-0472">Membrane</keyword>
<dbReference type="EMBL" id="CP002102">
    <property type="protein sequence ID" value="ADK99913.1"/>
    <property type="molecule type" value="Genomic_DNA"/>
</dbReference>
<dbReference type="AlphaFoldDB" id="D9QL58"/>
<sequence>MLLVLAGMVVVIGVMRAFPDTEIGRALNRWLVEAPARGLNRLRRGRIAFYALLAMAGVGLVVLFEADGMRLFGLMLPDTLAWFALFDVGVFVDALLIAGAIAATNGLRAIRAQAIAVPRLVRTMARRGAARARRVPRSSSPPTEGPSDGDGRPWGVQTMPYRAFSIA</sequence>
<accession>D9QL58</accession>
<reference evidence="4" key="1">
    <citation type="journal article" date="2011" name="J. Bacteriol.">
        <title>Genome sequences of eight morphologically diverse alphaproteobacteria.</title>
        <authorList>
            <consortium name="US DOE Joint Genome Institute"/>
            <person name="Brown P.J."/>
            <person name="Kysela D.T."/>
            <person name="Buechlein A."/>
            <person name="Hemmerich C."/>
            <person name="Brun Y.V."/>
        </authorList>
    </citation>
    <scope>NUCLEOTIDE SEQUENCE [LARGE SCALE GENOMIC DNA]</scope>
    <source>
        <strain evidence="4">ATCC 15264 / DSM 4735 / LMG 14903 / NBRC 16000 / CB 81</strain>
    </source>
</reference>
<dbReference type="BioCyc" id="BSUB633149:G1GM8-599-MONOMER"/>
<keyword evidence="2" id="KW-1133">Transmembrane helix</keyword>
<keyword evidence="4" id="KW-1185">Reference proteome</keyword>
<name>D9QL58_BRESC</name>
<proteinExistence type="predicted"/>
<feature type="region of interest" description="Disordered" evidence="1">
    <location>
        <begin position="128"/>
        <end position="157"/>
    </location>
</feature>
<dbReference type="eggNOG" id="ENOG502ZRFZ">
    <property type="taxonomic scope" value="Bacteria"/>
</dbReference>
<evidence type="ECO:0000313" key="4">
    <source>
        <dbReference type="Proteomes" id="UP000002696"/>
    </source>
</evidence>
<evidence type="ECO:0000256" key="1">
    <source>
        <dbReference type="SAM" id="MobiDB-lite"/>
    </source>
</evidence>
<organism evidence="3 4">
    <name type="scientific">Brevundimonas subvibrioides (strain ATCC 15264 / DSM 4735 / LMG 14903 / NBRC 16000 / CB 81)</name>
    <name type="common">Caulobacter subvibrioides</name>
    <dbReference type="NCBI Taxonomy" id="633149"/>
    <lineage>
        <taxon>Bacteria</taxon>
        <taxon>Pseudomonadati</taxon>
        <taxon>Pseudomonadota</taxon>
        <taxon>Alphaproteobacteria</taxon>
        <taxon>Caulobacterales</taxon>
        <taxon>Caulobacteraceae</taxon>
        <taxon>Brevundimonas</taxon>
    </lineage>
</organism>
<dbReference type="HOGENOM" id="CLU_1591463_0_0_5"/>
<protein>
    <submittedName>
        <fullName evidence="3">Uncharacterized protein</fullName>
    </submittedName>
</protein>
<dbReference type="InParanoid" id="D9QL58"/>
<dbReference type="RefSeq" id="WP_013268017.1">
    <property type="nucleotide sequence ID" value="NC_014375.1"/>
</dbReference>
<evidence type="ECO:0000256" key="2">
    <source>
        <dbReference type="SAM" id="Phobius"/>
    </source>
</evidence>
<gene>
    <name evidence="3" type="ordered locus">Bresu_0599</name>
</gene>
<dbReference type="KEGG" id="bsb:Bresu_0599"/>
<feature type="transmembrane region" description="Helical" evidence="2">
    <location>
        <begin position="80"/>
        <end position="103"/>
    </location>
</feature>
<dbReference type="Proteomes" id="UP000002696">
    <property type="component" value="Chromosome"/>
</dbReference>